<dbReference type="InterPro" id="IPR036374">
    <property type="entry name" value="OxRdtase_Mopterin-bd_sf"/>
</dbReference>
<keyword evidence="4" id="KW-1185">Reference proteome</keyword>
<evidence type="ECO:0000313" key="3">
    <source>
        <dbReference type="EMBL" id="PTL59968.1"/>
    </source>
</evidence>
<organism evidence="3 4">
    <name type="scientific">Paraconexibacter algicola</name>
    <dbReference type="NCBI Taxonomy" id="2133960"/>
    <lineage>
        <taxon>Bacteria</taxon>
        <taxon>Bacillati</taxon>
        <taxon>Actinomycetota</taxon>
        <taxon>Thermoleophilia</taxon>
        <taxon>Solirubrobacterales</taxon>
        <taxon>Paraconexibacteraceae</taxon>
        <taxon>Paraconexibacter</taxon>
    </lineage>
</organism>
<evidence type="ECO:0000256" key="1">
    <source>
        <dbReference type="SAM" id="SignalP"/>
    </source>
</evidence>
<reference evidence="3 4" key="1">
    <citation type="submission" date="2018-03" db="EMBL/GenBank/DDBJ databases">
        <title>Aquarubrobacter algicola gen. nov., sp. nov., a novel actinobacterium isolated from shallow eutrophic lake during the end of cyanobacterial harmful algal blooms.</title>
        <authorList>
            <person name="Chun S.J."/>
        </authorList>
    </citation>
    <scope>NUCLEOTIDE SEQUENCE [LARGE SCALE GENOMIC DNA]</scope>
    <source>
        <strain evidence="3 4">Seoho-28</strain>
    </source>
</reference>
<dbReference type="Gene3D" id="3.90.420.10">
    <property type="entry name" value="Oxidoreductase, molybdopterin-binding domain"/>
    <property type="match status" value="1"/>
</dbReference>
<feature type="chain" id="PRO_5038861913" description="Oxidoreductase molybdopterin-binding domain-containing protein" evidence="1">
    <location>
        <begin position="25"/>
        <end position="200"/>
    </location>
</feature>
<dbReference type="InterPro" id="IPR000572">
    <property type="entry name" value="OxRdtase_Mopterin-bd_dom"/>
</dbReference>
<proteinExistence type="predicted"/>
<gene>
    <name evidence="3" type="ORF">C7Y72_10080</name>
</gene>
<dbReference type="SUPFAM" id="SSF56524">
    <property type="entry name" value="Oxidoreductase molybdopterin-binding domain"/>
    <property type="match status" value="1"/>
</dbReference>
<dbReference type="OrthoDB" id="9798763at2"/>
<dbReference type="EMBL" id="PYYB01000001">
    <property type="protein sequence ID" value="PTL59968.1"/>
    <property type="molecule type" value="Genomic_DNA"/>
</dbReference>
<accession>A0A2T4UL87</accession>
<evidence type="ECO:0000313" key="4">
    <source>
        <dbReference type="Proteomes" id="UP000240739"/>
    </source>
</evidence>
<protein>
    <recommendedName>
        <fullName evidence="2">Oxidoreductase molybdopterin-binding domain-containing protein</fullName>
    </recommendedName>
</protein>
<evidence type="ECO:0000259" key="2">
    <source>
        <dbReference type="Pfam" id="PF00174"/>
    </source>
</evidence>
<dbReference type="RefSeq" id="WP_107568612.1">
    <property type="nucleotide sequence ID" value="NZ_PYYB01000001.1"/>
</dbReference>
<keyword evidence="1" id="KW-0732">Signal</keyword>
<comment type="caution">
    <text evidence="3">The sequence shown here is derived from an EMBL/GenBank/DDBJ whole genome shotgun (WGS) entry which is preliminary data.</text>
</comment>
<dbReference type="Pfam" id="PF00174">
    <property type="entry name" value="Oxidored_molyb"/>
    <property type="match status" value="1"/>
</dbReference>
<name>A0A2T4UL87_9ACTN</name>
<sequence>MVPRSAFPAVLASSLLLLTLPGCGAEPRARAAAPAADHTVVTAGTLRPGQAIPAPTGTVVLTLRGAITRHNGPDGTLRFDMRTLERIGLAEWTGSDAVATGRTRVRFRGVLLRRLLQVAGARPGARTLRAAALNDYKVTIPVADATRLPVLLATTADGRRMSVARYGPTRVVYPFGKVPGLQPTVYDPRSIWQVASIEVR</sequence>
<feature type="domain" description="Oxidoreductase molybdopterin-binding" evidence="2">
    <location>
        <begin position="101"/>
        <end position="174"/>
    </location>
</feature>
<dbReference type="AlphaFoldDB" id="A0A2T4UL87"/>
<feature type="signal peptide" evidence="1">
    <location>
        <begin position="1"/>
        <end position="24"/>
    </location>
</feature>
<dbReference type="Proteomes" id="UP000240739">
    <property type="component" value="Unassembled WGS sequence"/>
</dbReference>